<name>A0ABV5EE23_9ACTN</name>
<dbReference type="EMBL" id="JAYMRP010000017">
    <property type="protein sequence ID" value="MFB8775100.1"/>
    <property type="molecule type" value="Genomic_DNA"/>
</dbReference>
<evidence type="ECO:0008006" key="3">
    <source>
        <dbReference type="Google" id="ProtNLM"/>
    </source>
</evidence>
<evidence type="ECO:0000313" key="2">
    <source>
        <dbReference type="Proteomes" id="UP001585080"/>
    </source>
</evidence>
<dbReference type="RefSeq" id="WP_376733743.1">
    <property type="nucleotide sequence ID" value="NZ_JAYMRP010000017.1"/>
</dbReference>
<evidence type="ECO:0000313" key="1">
    <source>
        <dbReference type="EMBL" id="MFB8775100.1"/>
    </source>
</evidence>
<accession>A0ABV5EE23</accession>
<sequence>MPALSLLLAVVGIGAEQLMEWRFGPMGIAALLLLVIGLKANNSACASLGAVLLLLLMLPA</sequence>
<proteinExistence type="predicted"/>
<organism evidence="1 2">
    <name type="scientific">Streptomyces broussonetiae</name>
    <dbReference type="NCBI Taxonomy" id="2686304"/>
    <lineage>
        <taxon>Bacteria</taxon>
        <taxon>Bacillati</taxon>
        <taxon>Actinomycetota</taxon>
        <taxon>Actinomycetes</taxon>
        <taxon>Kitasatosporales</taxon>
        <taxon>Streptomycetaceae</taxon>
        <taxon>Streptomyces</taxon>
    </lineage>
</organism>
<protein>
    <recommendedName>
        <fullName evidence="3">Histidine kinase</fullName>
    </recommendedName>
</protein>
<comment type="caution">
    <text evidence="1">The sequence shown here is derived from an EMBL/GenBank/DDBJ whole genome shotgun (WGS) entry which is preliminary data.</text>
</comment>
<gene>
    <name evidence="1" type="ORF">VSS16_20595</name>
</gene>
<dbReference type="Proteomes" id="UP001585080">
    <property type="component" value="Unassembled WGS sequence"/>
</dbReference>
<reference evidence="1 2" key="1">
    <citation type="submission" date="2024-01" db="EMBL/GenBank/DDBJ databases">
        <title>Genome mining of biosynthetic gene clusters to explore secondary metabolites of Streptomyces sp.</title>
        <authorList>
            <person name="Baig A."/>
            <person name="Ajitkumar Shintre N."/>
            <person name="Kumar H."/>
            <person name="Anbarasu A."/>
            <person name="Ramaiah S."/>
        </authorList>
    </citation>
    <scope>NUCLEOTIDE SEQUENCE [LARGE SCALE GENOMIC DNA]</scope>
    <source>
        <strain evidence="1 2">A57</strain>
    </source>
</reference>
<keyword evidence="2" id="KW-1185">Reference proteome</keyword>